<dbReference type="AlphaFoldDB" id="A0A246G7U2"/>
<reference evidence="3 4" key="1">
    <citation type="journal article" date="2017" name="Infect. Genet. Evol.">
        <title>Comparative genome analysis of fish pathogen Flavobacterium columnare reveals extensive sequence diversity within the species.</title>
        <authorList>
            <person name="Kayansamruaj P."/>
            <person name="Dong H.T."/>
            <person name="Hirono I."/>
            <person name="Kondo H."/>
            <person name="Senapin S."/>
            <person name="Rodkhum C."/>
        </authorList>
    </citation>
    <scope>NUCLEOTIDE SEQUENCE [LARGE SCALE GENOMIC DNA]</scope>
    <source>
        <strain evidence="3 4">1214</strain>
    </source>
</reference>
<evidence type="ECO:0000313" key="4">
    <source>
        <dbReference type="Proteomes" id="UP000198034"/>
    </source>
</evidence>
<dbReference type="PANTHER" id="PTHR43265">
    <property type="entry name" value="ESTERASE ESTD"/>
    <property type="match status" value="1"/>
</dbReference>
<organism evidence="3 4">
    <name type="scientific">Flavobacterium columnare</name>
    <dbReference type="NCBI Taxonomy" id="996"/>
    <lineage>
        <taxon>Bacteria</taxon>
        <taxon>Pseudomonadati</taxon>
        <taxon>Bacteroidota</taxon>
        <taxon>Flavobacteriia</taxon>
        <taxon>Flavobacteriales</taxon>
        <taxon>Flavobacteriaceae</taxon>
        <taxon>Flavobacterium</taxon>
    </lineage>
</organism>
<gene>
    <name evidence="3" type="ORF">BWK62_13730</name>
</gene>
<evidence type="ECO:0000313" key="3">
    <source>
        <dbReference type="EMBL" id="OWP74658.1"/>
    </source>
</evidence>
<evidence type="ECO:0000259" key="2">
    <source>
        <dbReference type="Pfam" id="PF13026"/>
    </source>
</evidence>
<sequence>MNKFLKLICFFPLLILSQKKEEIGKNFIDVLFTQKRIDSAYGFFDVSVKSAISIKEFEMVAEQLRQQLGEYKKNISVKNYYDTYYYYSDFEKSKIDIQLNFNDNNKIVGFFFVPHKEFEKESINSLNIFSNNIEIKGTLLKPVNRDNKKLVIFIHGSGPQDRDESTGENKPFKDMAEFLFENGISSYRYDKRTYSNPETINNRSTVEEETINDVINIVNYFRNREDFKDYKIVLLGHSLGAYLIPKIAQKTTVSKYIFLAGNARPLQNLVIEQLEYINKLQPEKITINDIVEIKKKVEFLNSDKFNLNTESSELPLGLSAHYWKYLLDYKPLEIVKLIKAPLFFAQGGKDYQVREIDFKIWKNVLKDNKKVIFKLYPHLNHLFIENLNNPPSPKDYEIKGNVNSNFLNDLKNFIMDFQ</sequence>
<dbReference type="Pfam" id="PF12146">
    <property type="entry name" value="Hydrolase_4"/>
    <property type="match status" value="1"/>
</dbReference>
<proteinExistence type="predicted"/>
<feature type="domain" description="Serine aminopeptidase S33" evidence="1">
    <location>
        <begin position="148"/>
        <end position="382"/>
    </location>
</feature>
<name>A0A246G7U2_9FLAO</name>
<dbReference type="Gene3D" id="3.40.50.1820">
    <property type="entry name" value="alpha/beta hydrolase"/>
    <property type="match status" value="1"/>
</dbReference>
<dbReference type="GO" id="GO:0052689">
    <property type="term" value="F:carboxylic ester hydrolase activity"/>
    <property type="evidence" value="ECO:0007669"/>
    <property type="project" value="TreeGrafter"/>
</dbReference>
<dbReference type="Pfam" id="PF13026">
    <property type="entry name" value="DUF3887"/>
    <property type="match status" value="1"/>
</dbReference>
<dbReference type="InterPro" id="IPR053145">
    <property type="entry name" value="AB_hydrolase_Est10"/>
</dbReference>
<comment type="caution">
    <text evidence="3">The sequence shown here is derived from an EMBL/GenBank/DDBJ whole genome shotgun (WGS) entry which is preliminary data.</text>
</comment>
<dbReference type="SUPFAM" id="SSF53474">
    <property type="entry name" value="alpha/beta-Hydrolases"/>
    <property type="match status" value="1"/>
</dbReference>
<protein>
    <recommendedName>
        <fullName evidence="5">Alpha/beta fold hydrolase</fullName>
    </recommendedName>
</protein>
<evidence type="ECO:0008006" key="5">
    <source>
        <dbReference type="Google" id="ProtNLM"/>
    </source>
</evidence>
<dbReference type="InterPro" id="IPR024981">
    <property type="entry name" value="DUF3887"/>
</dbReference>
<dbReference type="InterPro" id="IPR029058">
    <property type="entry name" value="AB_hydrolase_fold"/>
</dbReference>
<dbReference type="Proteomes" id="UP000198034">
    <property type="component" value="Unassembled WGS sequence"/>
</dbReference>
<accession>A0A246G7U2</accession>
<dbReference type="Gene3D" id="3.10.450.590">
    <property type="match status" value="1"/>
</dbReference>
<dbReference type="EMBL" id="MTCY01000061">
    <property type="protein sequence ID" value="OWP74658.1"/>
    <property type="molecule type" value="Genomic_DNA"/>
</dbReference>
<feature type="domain" description="DUF3887" evidence="2">
    <location>
        <begin position="31"/>
        <end position="110"/>
    </location>
</feature>
<dbReference type="InterPro" id="IPR022742">
    <property type="entry name" value="Hydrolase_4"/>
</dbReference>
<dbReference type="PANTHER" id="PTHR43265:SF1">
    <property type="entry name" value="ESTERASE ESTD"/>
    <property type="match status" value="1"/>
</dbReference>
<evidence type="ECO:0000259" key="1">
    <source>
        <dbReference type="Pfam" id="PF12146"/>
    </source>
</evidence>